<keyword evidence="1" id="KW-0472">Membrane</keyword>
<keyword evidence="1" id="KW-1133">Transmembrane helix</keyword>
<accession>A0ABU8FXK6</accession>
<feature type="transmembrane region" description="Helical" evidence="1">
    <location>
        <begin position="203"/>
        <end position="225"/>
    </location>
</feature>
<evidence type="ECO:0000313" key="3">
    <source>
        <dbReference type="Proteomes" id="UP001367922"/>
    </source>
</evidence>
<evidence type="ECO:0000256" key="1">
    <source>
        <dbReference type="SAM" id="Phobius"/>
    </source>
</evidence>
<sequence length="234" mass="25922">MRELIKLELKKVDLKTYLIATVAITAVLLGLITLLGYVSYNEGDVEMQNFTFYKSLIPLGQSMILVAFGVLSSVMYSKIIVEAYNAKQATLLFMYPISRRKMMIAKLVSVYIFVFCAYLISSLFIFPCLILINSILHFMSDSFVLSYLLNSLIQFSLLASSIGVISVGIGFIKKSVPTTILSSVILGSIFCNIVFNLSNSANVANLFNLFLVLILIGAVVSTLFLTNNVKKMEV</sequence>
<comment type="caution">
    <text evidence="2">The sequence shown here is derived from an EMBL/GenBank/DDBJ whole genome shotgun (WGS) entry which is preliminary data.</text>
</comment>
<feature type="transmembrane region" description="Helical" evidence="1">
    <location>
        <begin position="16"/>
        <end position="40"/>
    </location>
</feature>
<dbReference type="Proteomes" id="UP001367922">
    <property type="component" value="Unassembled WGS sequence"/>
</dbReference>
<dbReference type="RefSeq" id="WP_336483009.1">
    <property type="nucleotide sequence ID" value="NZ_JBAWSV010000004.1"/>
</dbReference>
<protein>
    <submittedName>
        <fullName evidence="2">ABC transporter permease</fullName>
    </submittedName>
</protein>
<name>A0ABU8FXK6_9BACI</name>
<reference evidence="2 3" key="1">
    <citation type="submission" date="2024-01" db="EMBL/GenBank/DDBJ databases">
        <title>Seven novel Bacillus-like species.</title>
        <authorList>
            <person name="Liu G."/>
        </authorList>
    </citation>
    <scope>NUCLEOTIDE SEQUENCE [LARGE SCALE GENOMIC DNA]</scope>
    <source>
        <strain evidence="2 3">FJAT-53711</strain>
    </source>
</reference>
<keyword evidence="3" id="KW-1185">Reference proteome</keyword>
<keyword evidence="1" id="KW-0812">Transmembrane</keyword>
<gene>
    <name evidence="2" type="ORF">WAX78_14695</name>
</gene>
<feature type="transmembrane region" description="Helical" evidence="1">
    <location>
        <begin position="152"/>
        <end position="172"/>
    </location>
</feature>
<evidence type="ECO:0000313" key="2">
    <source>
        <dbReference type="EMBL" id="MEI4830700.1"/>
    </source>
</evidence>
<feature type="transmembrane region" description="Helical" evidence="1">
    <location>
        <begin position="179"/>
        <end position="197"/>
    </location>
</feature>
<dbReference type="Pfam" id="PF12730">
    <property type="entry name" value="ABC2_membrane_4"/>
    <property type="match status" value="1"/>
</dbReference>
<feature type="transmembrane region" description="Helical" evidence="1">
    <location>
        <begin position="60"/>
        <end position="81"/>
    </location>
</feature>
<dbReference type="EMBL" id="JBAWSV010000004">
    <property type="protein sequence ID" value="MEI4830700.1"/>
    <property type="molecule type" value="Genomic_DNA"/>
</dbReference>
<feature type="transmembrane region" description="Helical" evidence="1">
    <location>
        <begin position="102"/>
        <end position="132"/>
    </location>
</feature>
<proteinExistence type="predicted"/>
<organism evidence="2 3">
    <name type="scientific">Bacillus yunxiaonensis</name>
    <dbReference type="NCBI Taxonomy" id="3127665"/>
    <lineage>
        <taxon>Bacteria</taxon>
        <taxon>Bacillati</taxon>
        <taxon>Bacillota</taxon>
        <taxon>Bacilli</taxon>
        <taxon>Bacillales</taxon>
        <taxon>Bacillaceae</taxon>
        <taxon>Bacillus</taxon>
    </lineage>
</organism>